<accession>E6U016</accession>
<dbReference type="KEGG" id="bco:Bcell_0739"/>
<dbReference type="eggNOG" id="ENOG50326F1">
    <property type="taxonomic scope" value="Bacteria"/>
</dbReference>
<feature type="transmembrane region" description="Helical" evidence="1">
    <location>
        <begin position="34"/>
        <end position="55"/>
    </location>
</feature>
<dbReference type="Proteomes" id="UP000001401">
    <property type="component" value="Chromosome"/>
</dbReference>
<gene>
    <name evidence="2" type="ordered locus">Bcell_0739</name>
</gene>
<feature type="transmembrane region" description="Helical" evidence="1">
    <location>
        <begin position="12"/>
        <end position="28"/>
    </location>
</feature>
<feature type="transmembrane region" description="Helical" evidence="1">
    <location>
        <begin position="76"/>
        <end position="95"/>
    </location>
</feature>
<feature type="transmembrane region" description="Helical" evidence="1">
    <location>
        <begin position="249"/>
        <end position="269"/>
    </location>
</feature>
<name>E6U016_EVAC2</name>
<evidence type="ECO:0000313" key="3">
    <source>
        <dbReference type="Proteomes" id="UP000001401"/>
    </source>
</evidence>
<feature type="transmembrane region" description="Helical" evidence="1">
    <location>
        <begin position="199"/>
        <end position="218"/>
    </location>
</feature>
<sequence>MLIGKKKNKYPYILLLIIHSCLLLYTFKKHAKTKGILALLLSNMGFAFFFDYFVVSFFPGYTYRPKMIKNKYLDNVLGATLSQAVFVPFTAIFITAFRHGWLVKLLFACYFAVIEKIFTLIGIFKKGWWKTRYTFLLIPFYFYISDFRWKGLENENSIMKSICLFNMIHLTWINGIYVLEVLKVIRFGFKNNYKWKNQLKIVPFYAMSYSLLATIVTIRGRASFKTVLLSVLIGIDQCLLKAKIMKIKSIYPLIMIHIITIYLSHLYYYTLLDKRNFVDEKSL</sequence>
<dbReference type="EMBL" id="CP002394">
    <property type="protein sequence ID" value="ADU29020.1"/>
    <property type="molecule type" value="Genomic_DNA"/>
</dbReference>
<keyword evidence="1" id="KW-1133">Transmembrane helix</keyword>
<protein>
    <submittedName>
        <fullName evidence="2">Uncharacterized protein</fullName>
    </submittedName>
</protein>
<dbReference type="HOGENOM" id="CLU_083298_0_0_9"/>
<dbReference type="RefSeq" id="WP_013487361.1">
    <property type="nucleotide sequence ID" value="NC_014829.1"/>
</dbReference>
<feature type="transmembrane region" description="Helical" evidence="1">
    <location>
        <begin position="101"/>
        <end position="121"/>
    </location>
</feature>
<organism evidence="2 3">
    <name type="scientific">Evansella cellulosilytica (strain ATCC 21833 / DSM 2522 / FERM P-1141 / JCM 9156 / N-4)</name>
    <name type="common">Bacillus cellulosilyticus</name>
    <dbReference type="NCBI Taxonomy" id="649639"/>
    <lineage>
        <taxon>Bacteria</taxon>
        <taxon>Bacillati</taxon>
        <taxon>Bacillota</taxon>
        <taxon>Bacilli</taxon>
        <taxon>Bacillales</taxon>
        <taxon>Bacillaceae</taxon>
        <taxon>Evansella</taxon>
    </lineage>
</organism>
<evidence type="ECO:0000313" key="2">
    <source>
        <dbReference type="EMBL" id="ADU29020.1"/>
    </source>
</evidence>
<dbReference type="OrthoDB" id="2942986at2"/>
<keyword evidence="3" id="KW-1185">Reference proteome</keyword>
<feature type="transmembrane region" description="Helical" evidence="1">
    <location>
        <begin position="158"/>
        <end position="179"/>
    </location>
</feature>
<proteinExistence type="predicted"/>
<reference evidence="2 3" key="1">
    <citation type="submission" date="2010-12" db="EMBL/GenBank/DDBJ databases">
        <title>Complete sequence of Bacillus cellulosilyticus DSM 2522.</title>
        <authorList>
            <consortium name="US DOE Joint Genome Institute"/>
            <person name="Lucas S."/>
            <person name="Copeland A."/>
            <person name="Lapidus A."/>
            <person name="Cheng J.-F."/>
            <person name="Bruce D."/>
            <person name="Goodwin L."/>
            <person name="Pitluck S."/>
            <person name="Chertkov O."/>
            <person name="Detter J.C."/>
            <person name="Han C."/>
            <person name="Tapia R."/>
            <person name="Land M."/>
            <person name="Hauser L."/>
            <person name="Jeffries C."/>
            <person name="Kyrpides N."/>
            <person name="Ivanova N."/>
            <person name="Mikhailova N."/>
            <person name="Brumm P."/>
            <person name="Mead D."/>
            <person name="Woyke T."/>
        </authorList>
    </citation>
    <scope>NUCLEOTIDE SEQUENCE [LARGE SCALE GENOMIC DNA]</scope>
    <source>
        <strain evidence="3">ATCC 21833 / DSM 2522 / FERM P-1141 / JCM 9156 / N-4</strain>
    </source>
</reference>
<evidence type="ECO:0000256" key="1">
    <source>
        <dbReference type="SAM" id="Phobius"/>
    </source>
</evidence>
<keyword evidence="1" id="KW-0812">Transmembrane</keyword>
<dbReference type="AlphaFoldDB" id="E6U016"/>
<keyword evidence="1" id="KW-0472">Membrane</keyword>